<keyword evidence="2" id="KW-1185">Reference proteome</keyword>
<name>A0A4R3IV94_9RHOB</name>
<evidence type="ECO:0000313" key="1">
    <source>
        <dbReference type="EMBL" id="TCS53216.1"/>
    </source>
</evidence>
<evidence type="ECO:0000313" key="2">
    <source>
        <dbReference type="Proteomes" id="UP000295696"/>
    </source>
</evidence>
<proteinExistence type="predicted"/>
<dbReference type="AlphaFoldDB" id="A0A4R3IV94"/>
<organism evidence="1 2">
    <name type="scientific">Primorskyibacter sedentarius</name>
    <dbReference type="NCBI Taxonomy" id="745311"/>
    <lineage>
        <taxon>Bacteria</taxon>
        <taxon>Pseudomonadati</taxon>
        <taxon>Pseudomonadota</taxon>
        <taxon>Alphaproteobacteria</taxon>
        <taxon>Rhodobacterales</taxon>
        <taxon>Roseobacteraceae</taxon>
        <taxon>Primorskyibacter</taxon>
    </lineage>
</organism>
<comment type="caution">
    <text evidence="1">The sequence shown here is derived from an EMBL/GenBank/DDBJ whole genome shotgun (WGS) entry which is preliminary data.</text>
</comment>
<accession>A0A4R3IV94</accession>
<dbReference type="Proteomes" id="UP000295696">
    <property type="component" value="Unassembled WGS sequence"/>
</dbReference>
<sequence length="158" mass="17180">MVRLVAALLDCQFLDLFPFSENVFVAPEVDISGCDVSQTLVVALVVLILDEGLDLTIEIAGRVVILQQNPVLHGLVQMLEFALGSRMDRGTPNVVHLLIAQPLGQIARDVTGPVVILQTWLLPDDGLVATQCARANSIVSVRPSARMRSVRHFFKANA</sequence>
<gene>
    <name evidence="1" type="ORF">EDD52_13622</name>
</gene>
<reference evidence="1 2" key="1">
    <citation type="submission" date="2019-03" db="EMBL/GenBank/DDBJ databases">
        <title>Genomic Encyclopedia of Type Strains, Phase IV (KMG-IV): sequencing the most valuable type-strain genomes for metagenomic binning, comparative biology and taxonomic classification.</title>
        <authorList>
            <person name="Goeker M."/>
        </authorList>
    </citation>
    <scope>NUCLEOTIDE SEQUENCE [LARGE SCALE GENOMIC DNA]</scope>
    <source>
        <strain evidence="1 2">DSM 104836</strain>
    </source>
</reference>
<protein>
    <submittedName>
        <fullName evidence="1">Uncharacterized protein</fullName>
    </submittedName>
</protein>
<dbReference type="EMBL" id="SLZU01000036">
    <property type="protein sequence ID" value="TCS53216.1"/>
    <property type="molecule type" value="Genomic_DNA"/>
</dbReference>